<accession>A0A7V3N4P1</accession>
<organism evidence="1">
    <name type="scientific">candidate division CPR3 bacterium</name>
    <dbReference type="NCBI Taxonomy" id="2268181"/>
    <lineage>
        <taxon>Bacteria</taxon>
        <taxon>Bacteria division CPR3</taxon>
    </lineage>
</organism>
<dbReference type="AlphaFoldDB" id="A0A7V3N4P1"/>
<evidence type="ECO:0000313" key="1">
    <source>
        <dbReference type="EMBL" id="HFZ09149.1"/>
    </source>
</evidence>
<protein>
    <submittedName>
        <fullName evidence="1">Uncharacterized protein</fullName>
    </submittedName>
</protein>
<dbReference type="EMBL" id="DTGG01000107">
    <property type="protein sequence ID" value="HFZ09149.1"/>
    <property type="molecule type" value="Genomic_DNA"/>
</dbReference>
<comment type="caution">
    <text evidence="1">The sequence shown here is derived from an EMBL/GenBank/DDBJ whole genome shotgun (WGS) entry which is preliminary data.</text>
</comment>
<proteinExistence type="predicted"/>
<sequence>MKNHRPKVWLAVAFMAVAAFLVSPAWAGRWELKYTPNAAISLTMVGERIVGIVNPAFGPGRAGELELRLAGVPFLKLAAPPYEFGIDPTRPVTPLPGEEFRGFGAVTIREGLDYTIEAYVVEKGNRKQSAAPATTFRLEKQIVAPPGPPSIAVSEEQLKKLLKEAYDEGFARGQQSVLPHQPEPPPVQEPVVRSETENCKVLIRLWDEKGLPDSGKVLIRFRGGEQQLEVSGTAEIEVPAGTVSILIPKGSGWTLGEGQKPTAVAPAGTQIVWDLYKGGGSK</sequence>
<gene>
    <name evidence="1" type="ORF">ENV41_03340</name>
</gene>
<name>A0A7V3N4P1_UNCC3</name>
<reference evidence="1" key="1">
    <citation type="journal article" date="2020" name="mSystems">
        <title>Genome- and Community-Level Interaction Insights into Carbon Utilization and Element Cycling Functions of Hydrothermarchaeota in Hydrothermal Sediment.</title>
        <authorList>
            <person name="Zhou Z."/>
            <person name="Liu Y."/>
            <person name="Xu W."/>
            <person name="Pan J."/>
            <person name="Luo Z.H."/>
            <person name="Li M."/>
        </authorList>
    </citation>
    <scope>NUCLEOTIDE SEQUENCE [LARGE SCALE GENOMIC DNA]</scope>
    <source>
        <strain evidence="1">SpSt-757</strain>
    </source>
</reference>